<sequence length="161" mass="18500">MDAQSWSGTTTASDHKLVTADFVLTQARRLRFPRRPEAAPSLLIARNQLTYDEAIRDKYTKTLKAAIRPTNVTPVAQQWNGLMDFIHDTAEATIGVNTAPTRSKRYDTPVLAALSERQRALQIRIYHDRQASTWTLRQERNTIMHQIQLRCRDLANRVLDE</sequence>
<protein>
    <submittedName>
        <fullName evidence="1">Unnamed protein product</fullName>
    </submittedName>
</protein>
<keyword evidence="2" id="KW-1185">Reference proteome</keyword>
<dbReference type="Proteomes" id="UP001165121">
    <property type="component" value="Unassembled WGS sequence"/>
</dbReference>
<organism evidence="1 2">
    <name type="scientific">Phytophthora fragariaefolia</name>
    <dbReference type="NCBI Taxonomy" id="1490495"/>
    <lineage>
        <taxon>Eukaryota</taxon>
        <taxon>Sar</taxon>
        <taxon>Stramenopiles</taxon>
        <taxon>Oomycota</taxon>
        <taxon>Peronosporomycetes</taxon>
        <taxon>Peronosporales</taxon>
        <taxon>Peronosporaceae</taxon>
        <taxon>Phytophthora</taxon>
    </lineage>
</organism>
<name>A0A9W7D5X5_9STRA</name>
<reference evidence="1" key="1">
    <citation type="submission" date="2023-04" db="EMBL/GenBank/DDBJ databases">
        <title>Phytophthora fragariaefolia NBRC 109709.</title>
        <authorList>
            <person name="Ichikawa N."/>
            <person name="Sato H."/>
            <person name="Tonouchi N."/>
        </authorList>
    </citation>
    <scope>NUCLEOTIDE SEQUENCE</scope>
    <source>
        <strain evidence="1">NBRC 109709</strain>
    </source>
</reference>
<evidence type="ECO:0000313" key="2">
    <source>
        <dbReference type="Proteomes" id="UP001165121"/>
    </source>
</evidence>
<dbReference type="EMBL" id="BSXT01005053">
    <property type="protein sequence ID" value="GMF59518.1"/>
    <property type="molecule type" value="Genomic_DNA"/>
</dbReference>
<accession>A0A9W7D5X5</accession>
<comment type="caution">
    <text evidence="1">The sequence shown here is derived from an EMBL/GenBank/DDBJ whole genome shotgun (WGS) entry which is preliminary data.</text>
</comment>
<evidence type="ECO:0000313" key="1">
    <source>
        <dbReference type="EMBL" id="GMF59518.1"/>
    </source>
</evidence>
<proteinExistence type="predicted"/>
<gene>
    <name evidence="1" type="ORF">Pfra01_002572800</name>
</gene>
<dbReference type="OrthoDB" id="10489062at2759"/>
<dbReference type="AlphaFoldDB" id="A0A9W7D5X5"/>